<reference evidence="9 10" key="1">
    <citation type="journal article" date="2015" name="Genome Biol.">
        <title>Comparative genomics of Steinernema reveals deeply conserved gene regulatory networks.</title>
        <authorList>
            <person name="Dillman A.R."/>
            <person name="Macchietto M."/>
            <person name="Porter C.F."/>
            <person name="Rogers A."/>
            <person name="Williams B."/>
            <person name="Antoshechkin I."/>
            <person name="Lee M.M."/>
            <person name="Goodwin Z."/>
            <person name="Lu X."/>
            <person name="Lewis E.E."/>
            <person name="Goodrich-Blair H."/>
            <person name="Stock S.P."/>
            <person name="Adams B.J."/>
            <person name="Sternberg P.W."/>
            <person name="Mortazavi A."/>
        </authorList>
    </citation>
    <scope>NUCLEOTIDE SEQUENCE [LARGE SCALE GENOMIC DNA]</scope>
    <source>
        <strain evidence="9 10">ALL</strain>
    </source>
</reference>
<dbReference type="InterPro" id="IPR046357">
    <property type="entry name" value="PPIase_dom_sf"/>
</dbReference>
<proteinExistence type="predicted"/>
<dbReference type="Pfam" id="PF13616">
    <property type="entry name" value="Rotamase_3"/>
    <property type="match status" value="1"/>
</dbReference>
<feature type="compositionally biased region" description="Basic and acidic residues" evidence="6">
    <location>
        <begin position="126"/>
        <end position="138"/>
    </location>
</feature>
<evidence type="ECO:0000256" key="2">
    <source>
        <dbReference type="ARBA" id="ARBA00013194"/>
    </source>
</evidence>
<dbReference type="GO" id="GO:0005634">
    <property type="term" value="C:nucleus"/>
    <property type="evidence" value="ECO:0007669"/>
    <property type="project" value="TreeGrafter"/>
</dbReference>
<dbReference type="PROSITE" id="PS50020">
    <property type="entry name" value="WW_DOMAIN_2"/>
    <property type="match status" value="1"/>
</dbReference>
<dbReference type="PANTHER" id="PTHR10657:SF4">
    <property type="entry name" value="PEPTIDYL-PROLYL CIS-TRANS ISOMERASE-RELATED"/>
    <property type="match status" value="1"/>
</dbReference>
<dbReference type="InterPro" id="IPR001202">
    <property type="entry name" value="WW_dom"/>
</dbReference>
<dbReference type="GO" id="GO:0005829">
    <property type="term" value="C:cytosol"/>
    <property type="evidence" value="ECO:0007669"/>
    <property type="project" value="TreeGrafter"/>
</dbReference>
<organism evidence="9 10">
    <name type="scientific">Steinernema carpocapsae</name>
    <name type="common">Entomopathogenic nematode</name>
    <dbReference type="NCBI Taxonomy" id="34508"/>
    <lineage>
        <taxon>Eukaryota</taxon>
        <taxon>Metazoa</taxon>
        <taxon>Ecdysozoa</taxon>
        <taxon>Nematoda</taxon>
        <taxon>Chromadorea</taxon>
        <taxon>Rhabditida</taxon>
        <taxon>Tylenchina</taxon>
        <taxon>Panagrolaimomorpha</taxon>
        <taxon>Strongyloidoidea</taxon>
        <taxon>Steinernematidae</taxon>
        <taxon>Steinernema</taxon>
    </lineage>
</organism>
<feature type="compositionally biased region" description="Acidic residues" evidence="6">
    <location>
        <begin position="139"/>
        <end position="175"/>
    </location>
</feature>
<dbReference type="SMART" id="SM00456">
    <property type="entry name" value="WW"/>
    <property type="match status" value="1"/>
</dbReference>
<dbReference type="OrthoDB" id="2530521at2759"/>
<evidence type="ECO:0000256" key="1">
    <source>
        <dbReference type="ARBA" id="ARBA00000971"/>
    </source>
</evidence>
<dbReference type="PROSITE" id="PS01096">
    <property type="entry name" value="PPIC_PPIASE_1"/>
    <property type="match status" value="1"/>
</dbReference>
<dbReference type="GO" id="GO:0010604">
    <property type="term" value="P:positive regulation of macromolecule metabolic process"/>
    <property type="evidence" value="ECO:0007669"/>
    <property type="project" value="UniProtKB-ARBA"/>
</dbReference>
<dbReference type="Gene3D" id="2.20.70.10">
    <property type="match status" value="1"/>
</dbReference>
<evidence type="ECO:0000256" key="3">
    <source>
        <dbReference type="ARBA" id="ARBA00023110"/>
    </source>
</evidence>
<feature type="compositionally biased region" description="Acidic residues" evidence="6">
    <location>
        <begin position="35"/>
        <end position="63"/>
    </location>
</feature>
<feature type="compositionally biased region" description="Acidic residues" evidence="6">
    <location>
        <begin position="107"/>
        <end position="125"/>
    </location>
</feature>
<dbReference type="InterPro" id="IPR036020">
    <property type="entry name" value="WW_dom_sf"/>
</dbReference>
<evidence type="ECO:0000256" key="4">
    <source>
        <dbReference type="ARBA" id="ARBA00023235"/>
    </source>
</evidence>
<evidence type="ECO:0000259" key="8">
    <source>
        <dbReference type="PROSITE" id="PS50198"/>
    </source>
</evidence>
<feature type="region of interest" description="Disordered" evidence="6">
    <location>
        <begin position="1"/>
        <end position="183"/>
    </location>
</feature>
<evidence type="ECO:0000259" key="7">
    <source>
        <dbReference type="PROSITE" id="PS50020"/>
    </source>
</evidence>
<evidence type="ECO:0000313" key="9">
    <source>
        <dbReference type="EMBL" id="TKR58249.1"/>
    </source>
</evidence>
<reference evidence="9 10" key="2">
    <citation type="journal article" date="2019" name="G3 (Bethesda)">
        <title>Hybrid Assembly of the Genome of the Entomopathogenic Nematode Steinernema carpocapsae Identifies the X-Chromosome.</title>
        <authorList>
            <person name="Serra L."/>
            <person name="Macchietto M."/>
            <person name="Macias-Munoz A."/>
            <person name="McGill C.J."/>
            <person name="Rodriguez I.M."/>
            <person name="Rodriguez B."/>
            <person name="Murad R."/>
            <person name="Mortazavi A."/>
        </authorList>
    </citation>
    <scope>NUCLEOTIDE SEQUENCE [LARGE SCALE GENOMIC DNA]</scope>
    <source>
        <strain evidence="9 10">ALL</strain>
    </source>
</reference>
<feature type="domain" description="WW" evidence="7">
    <location>
        <begin position="174"/>
        <end position="208"/>
    </location>
</feature>
<keyword evidence="3 5" id="KW-0697">Rotamase</keyword>
<dbReference type="Pfam" id="PF00397">
    <property type="entry name" value="WW"/>
    <property type="match status" value="1"/>
</dbReference>
<keyword evidence="10" id="KW-1185">Reference proteome</keyword>
<dbReference type="GO" id="GO:0003755">
    <property type="term" value="F:peptidyl-prolyl cis-trans isomerase activity"/>
    <property type="evidence" value="ECO:0007669"/>
    <property type="project" value="UniProtKB-KW"/>
</dbReference>
<evidence type="ECO:0000256" key="5">
    <source>
        <dbReference type="PROSITE-ProRule" id="PRU00278"/>
    </source>
</evidence>
<dbReference type="Proteomes" id="UP000298663">
    <property type="component" value="Unassembled WGS sequence"/>
</dbReference>
<feature type="domain" description="PpiC" evidence="8">
    <location>
        <begin position="217"/>
        <end position="331"/>
    </location>
</feature>
<feature type="compositionally biased region" description="Acidic residues" evidence="6">
    <location>
        <begin position="13"/>
        <end position="23"/>
    </location>
</feature>
<dbReference type="FunFam" id="3.10.50.40:FF:000026">
    <property type="entry name" value="Peptidyl-prolyl cis-trans isomerase"/>
    <property type="match status" value="1"/>
</dbReference>
<dbReference type="InterPro" id="IPR000297">
    <property type="entry name" value="PPIase_PpiC"/>
</dbReference>
<comment type="catalytic activity">
    <reaction evidence="1">
        <text>[protein]-peptidylproline (omega=180) = [protein]-peptidylproline (omega=0)</text>
        <dbReference type="Rhea" id="RHEA:16237"/>
        <dbReference type="Rhea" id="RHEA-COMP:10747"/>
        <dbReference type="Rhea" id="RHEA-COMP:10748"/>
        <dbReference type="ChEBI" id="CHEBI:83833"/>
        <dbReference type="ChEBI" id="CHEBI:83834"/>
        <dbReference type="EC" id="5.2.1.8"/>
    </reaction>
</comment>
<feature type="compositionally biased region" description="Basic and acidic residues" evidence="6">
    <location>
        <begin position="1"/>
        <end position="12"/>
    </location>
</feature>
<dbReference type="PANTHER" id="PTHR10657">
    <property type="entry name" value="PEPTIDYL-PROLYL CIS-TRANS ISOMERASE"/>
    <property type="match status" value="1"/>
</dbReference>
<dbReference type="EMBL" id="AZBU02000013">
    <property type="protein sequence ID" value="TKR58249.1"/>
    <property type="molecule type" value="Genomic_DNA"/>
</dbReference>
<protein>
    <recommendedName>
        <fullName evidence="2">peptidylprolyl isomerase</fullName>
        <ecNumber evidence="2">5.2.1.8</ecNumber>
    </recommendedName>
</protein>
<name>A0A4U5LQM3_STECR</name>
<dbReference type="AlphaFoldDB" id="A0A4U5LQM3"/>
<sequence length="331" mass="36607">MSDEPETKRPRVEEEDVTQEESVEISPEVVLKEPEADEEAVVAPIEDPEEKTDAEEAQNESETAEAPVEHHVPGEPLQDLAEDGGPVEAPAESSQTAEAPTDGTAPEAEENASVEADGDHEDEGVSEEHEDGKESASEEHEDTDEGASQEQGESEENAGNEQGDHEEEEEDEEEELPRGWVKQTSRKNGRSYYLNLFTNVSQWERPSQDAAVPEEMTNQVRCSHILVKHAGSRRPASWRSDNITRPKEEALATLNGYLEQLKAADDKNELFAQLANEFSDCSSHKRGGDLGFFTRGQMQKPFEEAAFKLEIGDLSEIVESDSGLHIILRAE</sequence>
<dbReference type="InterPro" id="IPR051370">
    <property type="entry name" value="PPIase_Pin1"/>
</dbReference>
<evidence type="ECO:0000313" key="10">
    <source>
        <dbReference type="Proteomes" id="UP000298663"/>
    </source>
</evidence>
<dbReference type="CDD" id="cd00201">
    <property type="entry name" value="WW"/>
    <property type="match status" value="1"/>
</dbReference>
<dbReference type="InterPro" id="IPR023058">
    <property type="entry name" value="PPIase_PpiC_CS"/>
</dbReference>
<dbReference type="Gene3D" id="3.10.50.40">
    <property type="match status" value="1"/>
</dbReference>
<comment type="caution">
    <text evidence="9">The sequence shown here is derived from an EMBL/GenBank/DDBJ whole genome shotgun (WGS) entry which is preliminary data.</text>
</comment>
<evidence type="ECO:0000256" key="6">
    <source>
        <dbReference type="SAM" id="MobiDB-lite"/>
    </source>
</evidence>
<dbReference type="PROSITE" id="PS50198">
    <property type="entry name" value="PPIC_PPIASE_2"/>
    <property type="match status" value="1"/>
</dbReference>
<dbReference type="SUPFAM" id="SSF54534">
    <property type="entry name" value="FKBP-like"/>
    <property type="match status" value="1"/>
</dbReference>
<dbReference type="GO" id="GO:0080090">
    <property type="term" value="P:regulation of primary metabolic process"/>
    <property type="evidence" value="ECO:0007669"/>
    <property type="project" value="UniProtKB-ARBA"/>
</dbReference>
<dbReference type="EC" id="5.2.1.8" evidence="2"/>
<accession>A0A4U5LQM3</accession>
<dbReference type="STRING" id="34508.A0A4U5LQM3"/>
<keyword evidence="4 5" id="KW-0413">Isomerase</keyword>
<dbReference type="PROSITE" id="PS01159">
    <property type="entry name" value="WW_DOMAIN_1"/>
    <property type="match status" value="1"/>
</dbReference>
<dbReference type="SUPFAM" id="SSF51045">
    <property type="entry name" value="WW domain"/>
    <property type="match status" value="1"/>
</dbReference>
<gene>
    <name evidence="9" type="ORF">L596_029719</name>
</gene>